<feature type="transmembrane region" description="Helical" evidence="6">
    <location>
        <begin position="506"/>
        <end position="528"/>
    </location>
</feature>
<feature type="transmembrane region" description="Helical" evidence="6">
    <location>
        <begin position="34"/>
        <end position="51"/>
    </location>
</feature>
<feature type="transmembrane region" description="Helical" evidence="6">
    <location>
        <begin position="453"/>
        <end position="485"/>
    </location>
</feature>
<feature type="transmembrane region" description="Helical" evidence="6">
    <location>
        <begin position="419"/>
        <end position="441"/>
    </location>
</feature>
<feature type="transmembrane region" description="Helical" evidence="6">
    <location>
        <begin position="371"/>
        <end position="391"/>
    </location>
</feature>
<evidence type="ECO:0000256" key="4">
    <source>
        <dbReference type="ARBA" id="ARBA00022989"/>
    </source>
</evidence>
<keyword evidence="4 6" id="KW-1133">Transmembrane helix</keyword>
<dbReference type="Proteomes" id="UP000636110">
    <property type="component" value="Unassembled WGS sequence"/>
</dbReference>
<keyword evidence="3 6" id="KW-0812">Transmembrane</keyword>
<comment type="subcellular location">
    <subcellularLocation>
        <location evidence="1">Cell membrane</location>
        <topology evidence="1">Multi-pass membrane protein</topology>
    </subcellularLocation>
</comment>
<feature type="transmembrane region" description="Helical" evidence="6">
    <location>
        <begin position="63"/>
        <end position="82"/>
    </location>
</feature>
<evidence type="ECO:0000259" key="8">
    <source>
        <dbReference type="Pfam" id="PF13567"/>
    </source>
</evidence>
<keyword evidence="5 6" id="KW-0472">Membrane</keyword>
<dbReference type="RefSeq" id="WP_182954990.1">
    <property type="nucleotide sequence ID" value="NZ_WNXC01000001.1"/>
</dbReference>
<gene>
    <name evidence="9" type="ORF">GM920_07350</name>
</gene>
<evidence type="ECO:0000256" key="5">
    <source>
        <dbReference type="ARBA" id="ARBA00023136"/>
    </source>
</evidence>
<evidence type="ECO:0000313" key="9">
    <source>
        <dbReference type="EMBL" id="MBB2148724.1"/>
    </source>
</evidence>
<dbReference type="PANTHER" id="PTHR30619">
    <property type="entry name" value="DNA INTERNALIZATION/COMPETENCE PROTEIN COMEC/REC2"/>
    <property type="match status" value="1"/>
</dbReference>
<organism evidence="9 10">
    <name type="scientific">Pedobacter gandavensis</name>
    <dbReference type="NCBI Taxonomy" id="2679963"/>
    <lineage>
        <taxon>Bacteria</taxon>
        <taxon>Pseudomonadati</taxon>
        <taxon>Bacteroidota</taxon>
        <taxon>Sphingobacteriia</taxon>
        <taxon>Sphingobacteriales</taxon>
        <taxon>Sphingobacteriaceae</taxon>
        <taxon>Pedobacter</taxon>
    </lineage>
</organism>
<evidence type="ECO:0000256" key="1">
    <source>
        <dbReference type="ARBA" id="ARBA00004651"/>
    </source>
</evidence>
<evidence type="ECO:0000256" key="3">
    <source>
        <dbReference type="ARBA" id="ARBA00022692"/>
    </source>
</evidence>
<reference evidence="9 10" key="1">
    <citation type="submission" date="2019-11" db="EMBL/GenBank/DDBJ databases">
        <title>Description of Pedobacter sp. LMG 31462T.</title>
        <authorList>
            <person name="Carlier A."/>
            <person name="Qi S."/>
            <person name="Vandamme P."/>
        </authorList>
    </citation>
    <scope>NUCLEOTIDE SEQUENCE [LARGE SCALE GENOMIC DNA]</scope>
    <source>
        <strain evidence="9 10">LMG 31462</strain>
    </source>
</reference>
<accession>A0ABR6EV80</accession>
<evidence type="ECO:0000313" key="10">
    <source>
        <dbReference type="Proteomes" id="UP000636110"/>
    </source>
</evidence>
<feature type="transmembrane region" description="Helical" evidence="6">
    <location>
        <begin position="534"/>
        <end position="554"/>
    </location>
</feature>
<proteinExistence type="predicted"/>
<dbReference type="NCBIfam" id="TIGR00360">
    <property type="entry name" value="ComEC_N-term"/>
    <property type="match status" value="1"/>
</dbReference>
<keyword evidence="10" id="KW-1185">Reference proteome</keyword>
<dbReference type="Pfam" id="PF03772">
    <property type="entry name" value="Competence"/>
    <property type="match status" value="1"/>
</dbReference>
<name>A0ABR6EV80_9SPHI</name>
<evidence type="ECO:0000256" key="2">
    <source>
        <dbReference type="ARBA" id="ARBA00022475"/>
    </source>
</evidence>
<evidence type="ECO:0000256" key="6">
    <source>
        <dbReference type="SAM" id="Phobius"/>
    </source>
</evidence>
<feature type="transmembrane region" description="Helical" evidence="6">
    <location>
        <begin position="313"/>
        <end position="333"/>
    </location>
</feature>
<keyword evidence="2" id="KW-1003">Cell membrane</keyword>
<dbReference type="PANTHER" id="PTHR30619:SF1">
    <property type="entry name" value="RECOMBINATION PROTEIN 2"/>
    <property type="match status" value="1"/>
</dbReference>
<evidence type="ECO:0000259" key="7">
    <source>
        <dbReference type="Pfam" id="PF03772"/>
    </source>
</evidence>
<dbReference type="Pfam" id="PF13567">
    <property type="entry name" value="DUF4131"/>
    <property type="match status" value="1"/>
</dbReference>
<dbReference type="InterPro" id="IPR004477">
    <property type="entry name" value="ComEC_N"/>
</dbReference>
<feature type="transmembrane region" description="Helical" evidence="6">
    <location>
        <begin position="277"/>
        <end position="301"/>
    </location>
</feature>
<dbReference type="InterPro" id="IPR052159">
    <property type="entry name" value="Competence_DNA_uptake"/>
</dbReference>
<dbReference type="InterPro" id="IPR025405">
    <property type="entry name" value="DUF4131"/>
</dbReference>
<comment type="caution">
    <text evidence="9">The sequence shown here is derived from an EMBL/GenBank/DDBJ whole genome shotgun (WGS) entry which is preliminary data.</text>
</comment>
<sequence>MSNPKRPPYVFPRILLPYSIGIVVFYPFRQPDFLPLFIGINLALLFGLFLLNARYLEIKAYRFKSWIGLLLYVLLFFFGGLMCYQHQDMIKRDHFSKSTAPYLKVQVIDEPQRKADILKFKGEVKSIYLREENPTRKTAWNQTLTAKKASGIMVISIKLSAKQPLLLEYGATLLIPARFTTINPPFHPAAFDYQAWLAMQNIYHQSFLLQNQVLKLPQNSGNRLFSFAISLRAQQVERYQKLLKDKTSVALASTLILGYRATLSKETLDTYSKTGTIHALSVSGMHVGLIYLILNYSLAFLNRKKAWKKPRLCFILSLLWFYALLTGCSPSVLRSVIMLSILLIGQTYSKTTNSYNVVAFTAFSMLLYDPFLIWDLGFQLSFLAVLGLIYLQPKLQDCWPVKHNLPDTRALKNTWGYKLWGIISMSLSAQLFTFPLSIYYFHQFPVYFLLSNLFILIPITLLMYLGILILIPGFDFLVPVVNWLIQFNNAGLQFLATLPYSSLTGIWINKLELILLSISLLLGMLAFVNCNWRLISATFIVFLALQLSISLTSISRYHQQKVIRFNIQKHKTIAYLFSHQATIYTQLKQQDPRFFYFIQPILDYHQIRFIKIKPFPP</sequence>
<dbReference type="EMBL" id="WNXC01000001">
    <property type="protein sequence ID" value="MBB2148724.1"/>
    <property type="molecule type" value="Genomic_DNA"/>
</dbReference>
<protein>
    <submittedName>
        <fullName evidence="9">DUF4131 domain-containing protein</fullName>
    </submittedName>
</protein>
<feature type="domain" description="DUF4131" evidence="8">
    <location>
        <begin position="34"/>
        <end position="211"/>
    </location>
</feature>
<feature type="transmembrane region" description="Helical" evidence="6">
    <location>
        <begin position="9"/>
        <end position="28"/>
    </location>
</feature>
<feature type="domain" description="ComEC/Rec2-related protein" evidence="7">
    <location>
        <begin position="255"/>
        <end position="527"/>
    </location>
</feature>